<evidence type="ECO:0000313" key="2">
    <source>
        <dbReference type="EMBL" id="KKL19550.1"/>
    </source>
</evidence>
<feature type="transmembrane region" description="Helical" evidence="1">
    <location>
        <begin position="144"/>
        <end position="167"/>
    </location>
</feature>
<gene>
    <name evidence="2" type="ORF">LCGC14_2464300</name>
</gene>
<sequence length="201" mass="21683">VILWDDFEQRSDQVNSHYRNSHSYDSSTTLCPQLVITYIPPAPTVTTNAPTGVYASIAGKTSTRLQGSLDATSGNTNIWFEWDYNTNYGNTVGSWTVTSTGPYTYDLTGFDPVRTVYYRFVAENDSGVTYGADQSFRTSGAAAYTLLQIAITAVWLGIGIVFVLSLVASGVEVAAVIVAVIIVLLASTGVQVILSALTNLW</sequence>
<keyword evidence="1" id="KW-0812">Transmembrane</keyword>
<dbReference type="EMBL" id="LAZR01038445">
    <property type="protein sequence ID" value="KKL19550.1"/>
    <property type="molecule type" value="Genomic_DNA"/>
</dbReference>
<keyword evidence="1" id="KW-1133">Transmembrane helix</keyword>
<evidence type="ECO:0008006" key="3">
    <source>
        <dbReference type="Google" id="ProtNLM"/>
    </source>
</evidence>
<dbReference type="AlphaFoldDB" id="A0A0F9BCU0"/>
<protein>
    <recommendedName>
        <fullName evidence="3">Fibronectin type-III domain-containing protein</fullName>
    </recommendedName>
</protein>
<name>A0A0F9BCU0_9ZZZZ</name>
<comment type="caution">
    <text evidence="2">The sequence shown here is derived from an EMBL/GenBank/DDBJ whole genome shotgun (WGS) entry which is preliminary data.</text>
</comment>
<evidence type="ECO:0000256" key="1">
    <source>
        <dbReference type="SAM" id="Phobius"/>
    </source>
</evidence>
<feature type="transmembrane region" description="Helical" evidence="1">
    <location>
        <begin position="173"/>
        <end position="197"/>
    </location>
</feature>
<reference evidence="2" key="1">
    <citation type="journal article" date="2015" name="Nature">
        <title>Complex archaea that bridge the gap between prokaryotes and eukaryotes.</title>
        <authorList>
            <person name="Spang A."/>
            <person name="Saw J.H."/>
            <person name="Jorgensen S.L."/>
            <person name="Zaremba-Niedzwiedzka K."/>
            <person name="Martijn J."/>
            <person name="Lind A.E."/>
            <person name="van Eijk R."/>
            <person name="Schleper C."/>
            <person name="Guy L."/>
            <person name="Ettema T.J."/>
        </authorList>
    </citation>
    <scope>NUCLEOTIDE SEQUENCE</scope>
</reference>
<organism evidence="2">
    <name type="scientific">marine sediment metagenome</name>
    <dbReference type="NCBI Taxonomy" id="412755"/>
    <lineage>
        <taxon>unclassified sequences</taxon>
        <taxon>metagenomes</taxon>
        <taxon>ecological metagenomes</taxon>
    </lineage>
</organism>
<feature type="non-terminal residue" evidence="2">
    <location>
        <position position="1"/>
    </location>
</feature>
<proteinExistence type="predicted"/>
<accession>A0A0F9BCU0</accession>
<keyword evidence="1" id="KW-0472">Membrane</keyword>